<dbReference type="Proteomes" id="UP001231518">
    <property type="component" value="Chromosome 31"/>
</dbReference>
<organism evidence="1 2">
    <name type="scientific">Mythimna separata</name>
    <name type="common">Oriental armyworm</name>
    <name type="synonym">Pseudaletia separata</name>
    <dbReference type="NCBI Taxonomy" id="271217"/>
    <lineage>
        <taxon>Eukaryota</taxon>
        <taxon>Metazoa</taxon>
        <taxon>Ecdysozoa</taxon>
        <taxon>Arthropoda</taxon>
        <taxon>Hexapoda</taxon>
        <taxon>Insecta</taxon>
        <taxon>Pterygota</taxon>
        <taxon>Neoptera</taxon>
        <taxon>Endopterygota</taxon>
        <taxon>Lepidoptera</taxon>
        <taxon>Glossata</taxon>
        <taxon>Ditrysia</taxon>
        <taxon>Noctuoidea</taxon>
        <taxon>Noctuidae</taxon>
        <taxon>Noctuinae</taxon>
        <taxon>Hadenini</taxon>
        <taxon>Mythimna</taxon>
    </lineage>
</organism>
<evidence type="ECO:0000313" key="2">
    <source>
        <dbReference type="Proteomes" id="UP001231518"/>
    </source>
</evidence>
<protein>
    <submittedName>
        <fullName evidence="1">Uncharacterized protein</fullName>
    </submittedName>
</protein>
<name>A0AAD7Y6A6_MYTSE</name>
<dbReference type="AlphaFoldDB" id="A0AAD7Y6A6"/>
<proteinExistence type="predicted"/>
<accession>A0AAD7Y6A6</accession>
<dbReference type="EMBL" id="JARGEI010000032">
    <property type="protein sequence ID" value="KAJ8704162.1"/>
    <property type="molecule type" value="Genomic_DNA"/>
</dbReference>
<reference evidence="1" key="1">
    <citation type="submission" date="2023-03" db="EMBL/GenBank/DDBJ databases">
        <title>Chromosome-level genomes of two armyworms, Mythimna separata and Mythimna loreyi, provide insights into the biosynthesis and reception of sex pheromones.</title>
        <authorList>
            <person name="Zhao H."/>
        </authorList>
    </citation>
    <scope>NUCLEOTIDE SEQUENCE</scope>
    <source>
        <strain evidence="1">BeijingLab</strain>
        <tissue evidence="1">Pupa</tissue>
    </source>
</reference>
<sequence>MAVYQKRACTSGISGQLYETRLISLFYLRALHDDTIEEFQIGANVNDIGRFDDICLKTKIKGCGKPVAMFIKVRHQFNEKRAVIMLNDLFEYFKSYLKIRQKFDLDDKDSFFSGRFEDTDCLFVIYTNARIGLTTTSEASVGSLIGTGGTVSQLCNQEEHVKSLCEASIKEEMIHLADRIARCINGEIHAAMLLTSETVLRYHVILAQRVVDVSDIQPDGYRVASFRDDFFDANEEYLTIFKHALINELAKEQYIEERKKEIKRFYFLSNKYNPNMTRMYVSLSTIEKAVDLDAREILTNLSFKVPAEFGNKDFFLRGSDKKVERRINFLVDRIRDLLDHKHDNMDPIVTVDDSLVKGFLIRSGVAGAIGNIFVLDDDPKLMKITDNFEQLGPMAKKLYLKLNNIIPNLLEYKFYFKVYAFPKLSFDYNSHDSVVKDFLNRLLFLQNQANVDSVEQILKKEIGHYQVYQSNYFQASSDAILSRYLDKVRKWRMQSGAARYLTREPNNIFQKSISSIIKDPQTSEMHALCMIKIKQYKYKFNEDAVRSLNLKHHLTTIVTAEDTTLTVIKVMQHLNNKEHVVLDVSYIANLQPDERYTLRKELIKNDDKIVILICNDLQQCEDDKQQEKKDIIEIVTVRHKNNIIVTNRTSDKILKNYFPKADKIVHDKRLCLLDVCADSQERILGTATATFPGVDLKLGVLLKGWPMPCSR</sequence>
<keyword evidence="2" id="KW-1185">Reference proteome</keyword>
<evidence type="ECO:0000313" key="1">
    <source>
        <dbReference type="EMBL" id="KAJ8704162.1"/>
    </source>
</evidence>
<gene>
    <name evidence="1" type="ORF">PYW07_013456</name>
</gene>
<comment type="caution">
    <text evidence="1">The sequence shown here is derived from an EMBL/GenBank/DDBJ whole genome shotgun (WGS) entry which is preliminary data.</text>
</comment>